<organism evidence="2 3">
    <name type="scientific">Scophthalmus maximus</name>
    <name type="common">Turbot</name>
    <name type="synonym">Psetta maxima</name>
    <dbReference type="NCBI Taxonomy" id="52904"/>
    <lineage>
        <taxon>Eukaryota</taxon>
        <taxon>Metazoa</taxon>
        <taxon>Chordata</taxon>
        <taxon>Craniata</taxon>
        <taxon>Vertebrata</taxon>
        <taxon>Euteleostomi</taxon>
        <taxon>Actinopterygii</taxon>
        <taxon>Neopterygii</taxon>
        <taxon>Teleostei</taxon>
        <taxon>Neoteleostei</taxon>
        <taxon>Acanthomorphata</taxon>
        <taxon>Carangaria</taxon>
        <taxon>Pleuronectiformes</taxon>
        <taxon>Pleuronectoidei</taxon>
        <taxon>Scophthalmidae</taxon>
        <taxon>Scophthalmus</taxon>
    </lineage>
</organism>
<name>A0A6A4SQC4_SCOMX</name>
<protein>
    <submittedName>
        <fullName evidence="2">Uncharacterized protein</fullName>
    </submittedName>
</protein>
<dbReference type="Proteomes" id="UP000438429">
    <property type="component" value="Unassembled WGS sequence"/>
</dbReference>
<evidence type="ECO:0000313" key="3">
    <source>
        <dbReference type="Proteomes" id="UP000438429"/>
    </source>
</evidence>
<comment type="caution">
    <text evidence="2">The sequence shown here is derived from an EMBL/GenBank/DDBJ whole genome shotgun (WGS) entry which is preliminary data.</text>
</comment>
<dbReference type="AlphaFoldDB" id="A0A6A4SQC4"/>
<dbReference type="EMBL" id="VEVO01000013">
    <property type="protein sequence ID" value="KAF0033224.1"/>
    <property type="molecule type" value="Genomic_DNA"/>
</dbReference>
<reference evidence="2 3" key="1">
    <citation type="submission" date="2019-06" db="EMBL/GenBank/DDBJ databases">
        <title>Draft genomes of female and male turbot (Scophthalmus maximus).</title>
        <authorList>
            <person name="Xu H."/>
            <person name="Xu X.-W."/>
            <person name="Shao C."/>
            <person name="Chen S."/>
        </authorList>
    </citation>
    <scope>NUCLEOTIDE SEQUENCE [LARGE SCALE GENOMIC DNA]</scope>
    <source>
        <strain evidence="2">Ysfricsl-2016a</strain>
        <tissue evidence="2">Blood</tissue>
    </source>
</reference>
<evidence type="ECO:0000256" key="1">
    <source>
        <dbReference type="SAM" id="MobiDB-lite"/>
    </source>
</evidence>
<feature type="compositionally biased region" description="Acidic residues" evidence="1">
    <location>
        <begin position="136"/>
        <end position="147"/>
    </location>
</feature>
<gene>
    <name evidence="2" type="ORF">F2P81_015514</name>
</gene>
<feature type="compositionally biased region" description="Basic and acidic residues" evidence="1">
    <location>
        <begin position="74"/>
        <end position="98"/>
    </location>
</feature>
<sequence length="147" mass="16287">MAATQQKAPRAADVAQLSCEGSTTSHSRGRTEPNGNGKKKEGTKKQQQQQQPVSRGVKFPYGASWRWVRTGAPRRSEEEEAAARCRSTVRRERDEHPGMKGPAHSTWSRRDEDDGSVGPPPQRTLLLLLPPLPRMEDEDEDDGDDAA</sequence>
<accession>A0A6A4SQC4</accession>
<proteinExistence type="predicted"/>
<evidence type="ECO:0000313" key="2">
    <source>
        <dbReference type="EMBL" id="KAF0033224.1"/>
    </source>
</evidence>
<feature type="region of interest" description="Disordered" evidence="1">
    <location>
        <begin position="1"/>
        <end position="147"/>
    </location>
</feature>